<dbReference type="EMBL" id="MU006095">
    <property type="protein sequence ID" value="KAF2839320.1"/>
    <property type="molecule type" value="Genomic_DNA"/>
</dbReference>
<keyword evidence="3" id="KW-1185">Reference proteome</keyword>
<proteinExistence type="predicted"/>
<comment type="caution">
    <text evidence="2">The sequence shown here is derived from an EMBL/GenBank/DDBJ whole genome shotgun (WGS) entry which is preliminary data.</text>
</comment>
<organism evidence="2 3">
    <name type="scientific">Patellaria atrata CBS 101060</name>
    <dbReference type="NCBI Taxonomy" id="1346257"/>
    <lineage>
        <taxon>Eukaryota</taxon>
        <taxon>Fungi</taxon>
        <taxon>Dikarya</taxon>
        <taxon>Ascomycota</taxon>
        <taxon>Pezizomycotina</taxon>
        <taxon>Dothideomycetes</taxon>
        <taxon>Dothideomycetes incertae sedis</taxon>
        <taxon>Patellariales</taxon>
        <taxon>Patellariaceae</taxon>
        <taxon>Patellaria</taxon>
    </lineage>
</organism>
<protein>
    <recommendedName>
        <fullName evidence="4">Secreted protein</fullName>
    </recommendedName>
</protein>
<name>A0A9P4SB06_9PEZI</name>
<dbReference type="AlphaFoldDB" id="A0A9P4SB06"/>
<feature type="signal peptide" evidence="1">
    <location>
        <begin position="1"/>
        <end position="18"/>
    </location>
</feature>
<gene>
    <name evidence="2" type="ORF">M501DRAFT_1003913</name>
</gene>
<evidence type="ECO:0008006" key="4">
    <source>
        <dbReference type="Google" id="ProtNLM"/>
    </source>
</evidence>
<sequence length="110" mass="12533">MSHLILLLLLPLSLFVVSVEIIHSVILRVLVGYPLDLTAFSGKQLCTIQWYSREMLYADQRRGRIAIHSNSGLHKRMKKGCAIETVWGQTVDLTYVSCIFRGRFPTPTRS</sequence>
<evidence type="ECO:0000256" key="1">
    <source>
        <dbReference type="SAM" id="SignalP"/>
    </source>
</evidence>
<reference evidence="2" key="1">
    <citation type="journal article" date="2020" name="Stud. Mycol.">
        <title>101 Dothideomycetes genomes: a test case for predicting lifestyles and emergence of pathogens.</title>
        <authorList>
            <person name="Haridas S."/>
            <person name="Albert R."/>
            <person name="Binder M."/>
            <person name="Bloem J."/>
            <person name="Labutti K."/>
            <person name="Salamov A."/>
            <person name="Andreopoulos B."/>
            <person name="Baker S."/>
            <person name="Barry K."/>
            <person name="Bills G."/>
            <person name="Bluhm B."/>
            <person name="Cannon C."/>
            <person name="Castanera R."/>
            <person name="Culley D."/>
            <person name="Daum C."/>
            <person name="Ezra D."/>
            <person name="Gonzalez J."/>
            <person name="Henrissat B."/>
            <person name="Kuo A."/>
            <person name="Liang C."/>
            <person name="Lipzen A."/>
            <person name="Lutzoni F."/>
            <person name="Magnuson J."/>
            <person name="Mondo S."/>
            <person name="Nolan M."/>
            <person name="Ohm R."/>
            <person name="Pangilinan J."/>
            <person name="Park H.-J."/>
            <person name="Ramirez L."/>
            <person name="Alfaro M."/>
            <person name="Sun H."/>
            <person name="Tritt A."/>
            <person name="Yoshinaga Y."/>
            <person name="Zwiers L.-H."/>
            <person name="Turgeon B."/>
            <person name="Goodwin S."/>
            <person name="Spatafora J."/>
            <person name="Crous P."/>
            <person name="Grigoriev I."/>
        </authorList>
    </citation>
    <scope>NUCLEOTIDE SEQUENCE</scope>
    <source>
        <strain evidence="2">CBS 101060</strain>
    </source>
</reference>
<evidence type="ECO:0000313" key="3">
    <source>
        <dbReference type="Proteomes" id="UP000799429"/>
    </source>
</evidence>
<keyword evidence="1" id="KW-0732">Signal</keyword>
<accession>A0A9P4SB06</accession>
<feature type="chain" id="PRO_5040436945" description="Secreted protein" evidence="1">
    <location>
        <begin position="19"/>
        <end position="110"/>
    </location>
</feature>
<evidence type="ECO:0000313" key="2">
    <source>
        <dbReference type="EMBL" id="KAF2839320.1"/>
    </source>
</evidence>
<dbReference type="Proteomes" id="UP000799429">
    <property type="component" value="Unassembled WGS sequence"/>
</dbReference>